<keyword evidence="6" id="KW-1185">Reference proteome</keyword>
<dbReference type="AlphaFoldDB" id="A0A419TC16"/>
<dbReference type="SUPFAM" id="SSF52218">
    <property type="entry name" value="Flavoproteins"/>
    <property type="match status" value="1"/>
</dbReference>
<keyword evidence="2" id="KW-0408">Iron</keyword>
<dbReference type="InterPro" id="IPR047964">
    <property type="entry name" value="EFR1-like"/>
</dbReference>
<evidence type="ECO:0000256" key="2">
    <source>
        <dbReference type="ARBA" id="ARBA00023004"/>
    </source>
</evidence>
<dbReference type="GO" id="GO:0046872">
    <property type="term" value="F:metal ion binding"/>
    <property type="evidence" value="ECO:0007669"/>
    <property type="project" value="UniProtKB-KW"/>
</dbReference>
<gene>
    <name evidence="5" type="ORF">BET01_01310</name>
</gene>
<sequence>MIFYFSGTGNSKHVAKKVAKETGDRLIYMTQSKLKEGITYEIGKQETIGFVFPVYWYTLPTLVERFIKQLHFSGYENQYMYAIATFGFSAGNVMDRLEALLKEKKLKLNGAFGVKMVDNYVVGYDIISLDKQKELLDKAEVQIDQIIPFIEKREHIQQITKGSLAFILPLTGYAYRKTDHSKKFHVNESCNGCTKCATQCPSETIEMVNGKPVWTGDCTFCLKCIHGCKQRAVQYGKSTEKRGRYQYSREA</sequence>
<evidence type="ECO:0000256" key="1">
    <source>
        <dbReference type="ARBA" id="ARBA00022723"/>
    </source>
</evidence>
<evidence type="ECO:0000256" key="3">
    <source>
        <dbReference type="ARBA" id="ARBA00023014"/>
    </source>
</evidence>
<proteinExistence type="predicted"/>
<dbReference type="GO" id="GO:0051536">
    <property type="term" value="F:iron-sulfur cluster binding"/>
    <property type="evidence" value="ECO:0007669"/>
    <property type="project" value="UniProtKB-KW"/>
</dbReference>
<dbReference type="NCBIfam" id="NF038196">
    <property type="entry name" value="ferrodoxin_EFR1"/>
    <property type="match status" value="1"/>
</dbReference>
<name>A0A419TC16_9FIRM</name>
<dbReference type="EMBL" id="MCIA01000001">
    <property type="protein sequence ID" value="RKD35018.1"/>
    <property type="molecule type" value="Genomic_DNA"/>
</dbReference>
<keyword evidence="3" id="KW-0411">Iron-sulfur</keyword>
<dbReference type="PROSITE" id="PS00198">
    <property type="entry name" value="4FE4S_FER_1"/>
    <property type="match status" value="1"/>
</dbReference>
<reference evidence="5 6" key="1">
    <citation type="submission" date="2016-08" db="EMBL/GenBank/DDBJ databases">
        <title>A new outlook on sporulation: Clostridium algidixylanolyticum.</title>
        <authorList>
            <person name="Poppleton D.I."/>
            <person name="Gribaldo S."/>
        </authorList>
    </citation>
    <scope>NUCLEOTIDE SEQUENCE [LARGE SCALE GENOMIC DNA]</scope>
    <source>
        <strain evidence="5 6">SPL73</strain>
    </source>
</reference>
<dbReference type="Gene3D" id="3.40.50.360">
    <property type="match status" value="1"/>
</dbReference>
<dbReference type="RefSeq" id="WP_158584960.1">
    <property type="nucleotide sequence ID" value="NZ_MCIA01000001.1"/>
</dbReference>
<comment type="caution">
    <text evidence="5">The sequence shown here is derived from an EMBL/GenBank/DDBJ whole genome shotgun (WGS) entry which is preliminary data.</text>
</comment>
<dbReference type="InterPro" id="IPR029039">
    <property type="entry name" value="Flavoprotein-like_sf"/>
</dbReference>
<dbReference type="InterPro" id="IPR017900">
    <property type="entry name" value="4Fe4S_Fe_S_CS"/>
</dbReference>
<dbReference type="PROSITE" id="PS51379">
    <property type="entry name" value="4FE4S_FER_2"/>
    <property type="match status" value="1"/>
</dbReference>
<accession>A0A419TC16</accession>
<organism evidence="5 6">
    <name type="scientific">Lacrimispora algidixylanolytica</name>
    <dbReference type="NCBI Taxonomy" id="94868"/>
    <lineage>
        <taxon>Bacteria</taxon>
        <taxon>Bacillati</taxon>
        <taxon>Bacillota</taxon>
        <taxon>Clostridia</taxon>
        <taxon>Lachnospirales</taxon>
        <taxon>Lachnospiraceae</taxon>
        <taxon>Lacrimispora</taxon>
    </lineage>
</organism>
<evidence type="ECO:0000313" key="6">
    <source>
        <dbReference type="Proteomes" id="UP000284277"/>
    </source>
</evidence>
<dbReference type="Pfam" id="PF13237">
    <property type="entry name" value="Fer4_10"/>
    <property type="match status" value="1"/>
</dbReference>
<evidence type="ECO:0000313" key="5">
    <source>
        <dbReference type="EMBL" id="RKD35018.1"/>
    </source>
</evidence>
<keyword evidence="1" id="KW-0479">Metal-binding</keyword>
<dbReference type="SUPFAM" id="SSF54862">
    <property type="entry name" value="4Fe-4S ferredoxins"/>
    <property type="match status" value="1"/>
</dbReference>
<dbReference type="Gene3D" id="3.30.70.20">
    <property type="match status" value="1"/>
</dbReference>
<evidence type="ECO:0000259" key="4">
    <source>
        <dbReference type="PROSITE" id="PS51379"/>
    </source>
</evidence>
<protein>
    <recommendedName>
        <fullName evidence="4">4Fe-4S ferredoxin-type domain-containing protein</fullName>
    </recommendedName>
</protein>
<dbReference type="OrthoDB" id="9813995at2"/>
<dbReference type="InterPro" id="IPR017896">
    <property type="entry name" value="4Fe4S_Fe-S-bd"/>
</dbReference>
<feature type="domain" description="4Fe-4S ferredoxin-type" evidence="4">
    <location>
        <begin position="182"/>
        <end position="210"/>
    </location>
</feature>
<dbReference type="Proteomes" id="UP000284277">
    <property type="component" value="Unassembled WGS sequence"/>
</dbReference>